<keyword evidence="3" id="KW-1185">Reference proteome</keyword>
<dbReference type="EMBL" id="BGZK01000369">
    <property type="protein sequence ID" value="GBP39686.1"/>
    <property type="molecule type" value="Genomic_DNA"/>
</dbReference>
<reference evidence="2 3" key="1">
    <citation type="journal article" date="2019" name="Commun. Biol.">
        <title>The bagworm genome reveals a unique fibroin gene that provides high tensile strength.</title>
        <authorList>
            <person name="Kono N."/>
            <person name="Nakamura H."/>
            <person name="Ohtoshi R."/>
            <person name="Tomita M."/>
            <person name="Numata K."/>
            <person name="Arakawa K."/>
        </authorList>
    </citation>
    <scope>NUCLEOTIDE SEQUENCE [LARGE SCALE GENOMIC DNA]</scope>
</reference>
<feature type="region of interest" description="Disordered" evidence="1">
    <location>
        <begin position="1"/>
        <end position="28"/>
    </location>
</feature>
<name>A0A4C1VL21_EUMVA</name>
<comment type="caution">
    <text evidence="2">The sequence shown here is derived from an EMBL/GenBank/DDBJ whole genome shotgun (WGS) entry which is preliminary data.</text>
</comment>
<dbReference type="Proteomes" id="UP000299102">
    <property type="component" value="Unassembled WGS sequence"/>
</dbReference>
<evidence type="ECO:0000256" key="1">
    <source>
        <dbReference type="SAM" id="MobiDB-lite"/>
    </source>
</evidence>
<gene>
    <name evidence="2" type="ORF">EVAR_25510_1</name>
</gene>
<evidence type="ECO:0000313" key="2">
    <source>
        <dbReference type="EMBL" id="GBP39686.1"/>
    </source>
</evidence>
<proteinExistence type="predicted"/>
<feature type="region of interest" description="Disordered" evidence="1">
    <location>
        <begin position="40"/>
        <end position="59"/>
    </location>
</feature>
<organism evidence="2 3">
    <name type="scientific">Eumeta variegata</name>
    <name type="common">Bagworm moth</name>
    <name type="synonym">Eumeta japonica</name>
    <dbReference type="NCBI Taxonomy" id="151549"/>
    <lineage>
        <taxon>Eukaryota</taxon>
        <taxon>Metazoa</taxon>
        <taxon>Ecdysozoa</taxon>
        <taxon>Arthropoda</taxon>
        <taxon>Hexapoda</taxon>
        <taxon>Insecta</taxon>
        <taxon>Pterygota</taxon>
        <taxon>Neoptera</taxon>
        <taxon>Endopterygota</taxon>
        <taxon>Lepidoptera</taxon>
        <taxon>Glossata</taxon>
        <taxon>Ditrysia</taxon>
        <taxon>Tineoidea</taxon>
        <taxon>Psychidae</taxon>
        <taxon>Oiketicinae</taxon>
        <taxon>Eumeta</taxon>
    </lineage>
</organism>
<protein>
    <submittedName>
        <fullName evidence="2">Uncharacterized protein</fullName>
    </submittedName>
</protein>
<sequence length="113" mass="12376">MRNINRRVHSVDPNYHSSGPPAPAAREYRRKVTVSAVTFRPMGENTGGPPPLHHPTVSFQQPTPSCIRYTIFTHEIGNGLVTPLGSLVSVDSFDYLCSGSSHACFLLDNAIKK</sequence>
<dbReference type="AlphaFoldDB" id="A0A4C1VL21"/>
<evidence type="ECO:0000313" key="3">
    <source>
        <dbReference type="Proteomes" id="UP000299102"/>
    </source>
</evidence>
<accession>A0A4C1VL21</accession>